<feature type="transmembrane region" description="Helical" evidence="7">
    <location>
        <begin position="60"/>
        <end position="81"/>
    </location>
</feature>
<dbReference type="GO" id="GO:0005886">
    <property type="term" value="C:plasma membrane"/>
    <property type="evidence" value="ECO:0007669"/>
    <property type="project" value="UniProtKB-SubCell"/>
</dbReference>
<dbReference type="RefSeq" id="WP_088273473.1">
    <property type="nucleotide sequence ID" value="NZ_FNVE01000001.1"/>
</dbReference>
<name>A0AAQ1G4B3_9GAMM</name>
<feature type="transmembrane region" description="Helical" evidence="7">
    <location>
        <begin position="202"/>
        <end position="220"/>
    </location>
</feature>
<keyword evidence="5 7" id="KW-1133">Transmembrane helix</keyword>
<feature type="transmembrane region" description="Helical" evidence="7">
    <location>
        <begin position="177"/>
        <end position="195"/>
    </location>
</feature>
<gene>
    <name evidence="9" type="ORF">SAMN05216586_101367</name>
</gene>
<evidence type="ECO:0000256" key="4">
    <source>
        <dbReference type="ARBA" id="ARBA00022692"/>
    </source>
</evidence>
<organism evidence="9 10">
    <name type="scientific">Halopseudomonas aestusnigri</name>
    <dbReference type="NCBI Taxonomy" id="857252"/>
    <lineage>
        <taxon>Bacteria</taxon>
        <taxon>Pseudomonadati</taxon>
        <taxon>Pseudomonadota</taxon>
        <taxon>Gammaproteobacteria</taxon>
        <taxon>Pseudomonadales</taxon>
        <taxon>Pseudomonadaceae</taxon>
        <taxon>Halopseudomonas</taxon>
    </lineage>
</organism>
<feature type="transmembrane region" description="Helical" evidence="7">
    <location>
        <begin position="382"/>
        <end position="400"/>
    </location>
</feature>
<accession>A0AAQ1G4B3</accession>
<evidence type="ECO:0000313" key="9">
    <source>
        <dbReference type="EMBL" id="SEF55862.1"/>
    </source>
</evidence>
<evidence type="ECO:0000256" key="7">
    <source>
        <dbReference type="SAM" id="Phobius"/>
    </source>
</evidence>
<dbReference type="PANTHER" id="PTHR30353:SF15">
    <property type="entry name" value="INNER MEMBRANE PROTEIN YABI"/>
    <property type="match status" value="1"/>
</dbReference>
<dbReference type="Pfam" id="PF09335">
    <property type="entry name" value="VTT_dom"/>
    <property type="match status" value="1"/>
</dbReference>
<comment type="caution">
    <text evidence="9">The sequence shown here is derived from an EMBL/GenBank/DDBJ whole genome shotgun (WGS) entry which is preliminary data.</text>
</comment>
<comment type="similarity">
    <text evidence="2">Belongs to the DedA family.</text>
</comment>
<protein>
    <submittedName>
        <fullName evidence="9">Undecaprenyl-diphosphatase</fullName>
    </submittedName>
</protein>
<dbReference type="PANTHER" id="PTHR30353">
    <property type="entry name" value="INNER MEMBRANE PROTEIN DEDA-RELATED"/>
    <property type="match status" value="1"/>
</dbReference>
<dbReference type="Proteomes" id="UP000243518">
    <property type="component" value="Unassembled WGS sequence"/>
</dbReference>
<proteinExistence type="inferred from homology"/>
<feature type="transmembrane region" description="Helical" evidence="7">
    <location>
        <begin position="15"/>
        <end position="48"/>
    </location>
</feature>
<dbReference type="AlphaFoldDB" id="A0AAQ1G4B3"/>
<feature type="transmembrane region" description="Helical" evidence="7">
    <location>
        <begin position="273"/>
        <end position="290"/>
    </location>
</feature>
<keyword evidence="4 7" id="KW-0812">Transmembrane</keyword>
<keyword evidence="3" id="KW-1003">Cell membrane</keyword>
<evidence type="ECO:0000256" key="1">
    <source>
        <dbReference type="ARBA" id="ARBA00004651"/>
    </source>
</evidence>
<comment type="subcellular location">
    <subcellularLocation>
        <location evidence="1">Cell membrane</location>
        <topology evidence="1">Multi-pass membrane protein</topology>
    </subcellularLocation>
</comment>
<evidence type="ECO:0000256" key="3">
    <source>
        <dbReference type="ARBA" id="ARBA00022475"/>
    </source>
</evidence>
<feature type="transmembrane region" description="Helical" evidence="7">
    <location>
        <begin position="349"/>
        <end position="370"/>
    </location>
</feature>
<reference evidence="9 10" key="1">
    <citation type="submission" date="2016-10" db="EMBL/GenBank/DDBJ databases">
        <authorList>
            <person name="Varghese N."/>
            <person name="Submissions S."/>
        </authorList>
    </citation>
    <scope>NUCLEOTIDE SEQUENCE [LARGE SCALE GENOMIC DNA]</scope>
    <source>
        <strain evidence="9 10">CECT 8317</strain>
    </source>
</reference>
<evidence type="ECO:0000313" key="10">
    <source>
        <dbReference type="Proteomes" id="UP000243518"/>
    </source>
</evidence>
<dbReference type="InterPro" id="IPR032818">
    <property type="entry name" value="DedA-like"/>
</dbReference>
<feature type="domain" description="VTT" evidence="8">
    <location>
        <begin position="37"/>
        <end position="160"/>
    </location>
</feature>
<keyword evidence="10" id="KW-1185">Reference proteome</keyword>
<feature type="transmembrane region" description="Helical" evidence="7">
    <location>
        <begin position="296"/>
        <end position="314"/>
    </location>
</feature>
<keyword evidence="6 7" id="KW-0472">Membrane</keyword>
<feature type="transmembrane region" description="Helical" evidence="7">
    <location>
        <begin position="138"/>
        <end position="157"/>
    </location>
</feature>
<evidence type="ECO:0000259" key="8">
    <source>
        <dbReference type="Pfam" id="PF09335"/>
    </source>
</evidence>
<evidence type="ECO:0000256" key="6">
    <source>
        <dbReference type="ARBA" id="ARBA00023136"/>
    </source>
</evidence>
<evidence type="ECO:0000256" key="5">
    <source>
        <dbReference type="ARBA" id="ARBA00022989"/>
    </source>
</evidence>
<dbReference type="EMBL" id="FNVE01000001">
    <property type="protein sequence ID" value="SEF55862.1"/>
    <property type="molecule type" value="Genomic_DNA"/>
</dbReference>
<evidence type="ECO:0000256" key="2">
    <source>
        <dbReference type="ARBA" id="ARBA00010792"/>
    </source>
</evidence>
<sequence length="403" mass="43729">MLSSLTDWLSNHQQWLGIAIFLVSLTESLAVAGLVVPGVFLLFAISALAAGAGVSLTEAVIWAFAGAVLGDLLSFALGRWFHQDIRRLPLFRRNPQWIDQGERFFRRYGWLSVVLGRFIGPLRPIIPMIAGMFDMPAWRFIAINVLSALAWAPAYLIPGYTAGQAASWAVPPLFWGQALNLAAGAAIVLGGSLYLLRWQRRWSPLAAAGLCLLALLVLILQQHTLDVFSATLVASREHLQLPGLPALARPQPEVLLLALPIPLSLLLARQWGACWLLLLALTLTLALSWLAELSAASSIAALITAMLGVSIVLCNRGQGFWTRVSWLLYPLPLLALLDSNLLLQQVADPMALLSSLLCASSAVLLSSWLVQRASPLAPMPPLARLLVASWPYLVACWLLLTAP</sequence>
<dbReference type="InterPro" id="IPR032816">
    <property type="entry name" value="VTT_dom"/>
</dbReference>